<evidence type="ECO:0000313" key="2">
    <source>
        <dbReference type="EnsemblMetazoa" id="GPAI039206-PA"/>
    </source>
</evidence>
<sequence length="227" mass="25891">MQCIKIEKKNLQIFKYFNIERKSSPTSLGENLSDTWKHVELSYLPLDRKLTIYARKTSTERSPIMLSELTASHDYRKLSDYLELPLQSKYGTYEFTFHLWAKSVAMCLMQMISNVTLSGLLLPDRKLSVRRHAGTNFDMNLYGIGAGALVLSLSATVAPKMFEVLALPPLLRLSTCWEYDDCGYDDDADVDVDASAVGANVDESRRPHRPILYGVQYRRYHSFIGAF</sequence>
<reference evidence="2" key="2">
    <citation type="submission" date="2020-05" db="UniProtKB">
        <authorList>
            <consortium name="EnsemblMetazoa"/>
        </authorList>
    </citation>
    <scope>IDENTIFICATION</scope>
    <source>
        <strain evidence="2">IAEA</strain>
    </source>
</reference>
<evidence type="ECO:0000256" key="1">
    <source>
        <dbReference type="SAM" id="Phobius"/>
    </source>
</evidence>
<feature type="transmembrane region" description="Helical" evidence="1">
    <location>
        <begin position="141"/>
        <end position="162"/>
    </location>
</feature>
<proteinExistence type="predicted"/>
<organism evidence="2 3">
    <name type="scientific">Glossina pallidipes</name>
    <name type="common">Tsetse fly</name>
    <dbReference type="NCBI Taxonomy" id="7398"/>
    <lineage>
        <taxon>Eukaryota</taxon>
        <taxon>Metazoa</taxon>
        <taxon>Ecdysozoa</taxon>
        <taxon>Arthropoda</taxon>
        <taxon>Hexapoda</taxon>
        <taxon>Insecta</taxon>
        <taxon>Pterygota</taxon>
        <taxon>Neoptera</taxon>
        <taxon>Endopterygota</taxon>
        <taxon>Diptera</taxon>
        <taxon>Brachycera</taxon>
        <taxon>Muscomorpha</taxon>
        <taxon>Hippoboscoidea</taxon>
        <taxon>Glossinidae</taxon>
        <taxon>Glossina</taxon>
    </lineage>
</organism>
<keyword evidence="1" id="KW-0812">Transmembrane</keyword>
<protein>
    <submittedName>
        <fullName evidence="2">Uncharacterized protein</fullName>
    </submittedName>
</protein>
<keyword evidence="1" id="KW-1133">Transmembrane helix</keyword>
<dbReference type="AlphaFoldDB" id="A0A1B0AAA0"/>
<reference evidence="3" key="1">
    <citation type="submission" date="2014-03" db="EMBL/GenBank/DDBJ databases">
        <authorList>
            <person name="Aksoy S."/>
            <person name="Warren W."/>
            <person name="Wilson R.K."/>
        </authorList>
    </citation>
    <scope>NUCLEOTIDE SEQUENCE [LARGE SCALE GENOMIC DNA]</scope>
    <source>
        <strain evidence="3">IAEA</strain>
    </source>
</reference>
<accession>A0A1B0AAA0</accession>
<evidence type="ECO:0000313" key="3">
    <source>
        <dbReference type="Proteomes" id="UP000092445"/>
    </source>
</evidence>
<keyword evidence="1" id="KW-0472">Membrane</keyword>
<dbReference type="EnsemblMetazoa" id="GPAI039206-RA">
    <property type="protein sequence ID" value="GPAI039206-PA"/>
    <property type="gene ID" value="GPAI039206"/>
</dbReference>
<keyword evidence="3" id="KW-1185">Reference proteome</keyword>
<dbReference type="Proteomes" id="UP000092445">
    <property type="component" value="Unassembled WGS sequence"/>
</dbReference>
<name>A0A1B0AAA0_GLOPL</name>
<dbReference type="VEuPathDB" id="VectorBase:GPAI039206"/>